<organism evidence="2">
    <name type="scientific">Mucochytrium quahogii</name>
    <dbReference type="NCBI Taxonomy" id="96639"/>
    <lineage>
        <taxon>Eukaryota</taxon>
        <taxon>Sar</taxon>
        <taxon>Stramenopiles</taxon>
        <taxon>Bigyra</taxon>
        <taxon>Labyrinthulomycetes</taxon>
        <taxon>Thraustochytrida</taxon>
        <taxon>Thraustochytriidae</taxon>
        <taxon>Mucochytrium</taxon>
    </lineage>
</organism>
<feature type="transmembrane region" description="Helical" evidence="1">
    <location>
        <begin position="455"/>
        <end position="475"/>
    </location>
</feature>
<dbReference type="AlphaFoldDB" id="A0A7S2SET4"/>
<feature type="transmembrane region" description="Helical" evidence="1">
    <location>
        <begin position="38"/>
        <end position="56"/>
    </location>
</feature>
<keyword evidence="1" id="KW-1133">Transmembrane helix</keyword>
<proteinExistence type="predicted"/>
<keyword evidence="1" id="KW-0812">Transmembrane</keyword>
<feature type="transmembrane region" description="Helical" evidence="1">
    <location>
        <begin position="124"/>
        <end position="144"/>
    </location>
</feature>
<accession>A0A7S2SET4</accession>
<feature type="transmembrane region" description="Helical" evidence="1">
    <location>
        <begin position="362"/>
        <end position="385"/>
    </location>
</feature>
<evidence type="ECO:0000256" key="1">
    <source>
        <dbReference type="SAM" id="Phobius"/>
    </source>
</evidence>
<gene>
    <name evidence="2" type="ORF">QSP1433_LOCUS13394</name>
</gene>
<feature type="transmembrane region" description="Helical" evidence="1">
    <location>
        <begin position="416"/>
        <end position="435"/>
    </location>
</feature>
<evidence type="ECO:0000313" key="2">
    <source>
        <dbReference type="EMBL" id="CAD9697964.1"/>
    </source>
</evidence>
<reference evidence="2" key="1">
    <citation type="submission" date="2021-01" db="EMBL/GenBank/DDBJ databases">
        <authorList>
            <person name="Corre E."/>
            <person name="Pelletier E."/>
            <person name="Niang G."/>
            <person name="Scheremetjew M."/>
            <person name="Finn R."/>
            <person name="Kale V."/>
            <person name="Holt S."/>
            <person name="Cochrane G."/>
            <person name="Meng A."/>
            <person name="Brown T."/>
            <person name="Cohen L."/>
        </authorList>
    </citation>
    <scope>NUCLEOTIDE SEQUENCE</scope>
    <source>
        <strain evidence="2">NY070348D</strain>
    </source>
</reference>
<dbReference type="EMBL" id="HBHK01021044">
    <property type="protein sequence ID" value="CAD9697964.1"/>
    <property type="molecule type" value="Transcribed_RNA"/>
</dbReference>
<name>A0A7S2SET4_9STRA</name>
<feature type="transmembrane region" description="Helical" evidence="1">
    <location>
        <begin position="182"/>
        <end position="200"/>
    </location>
</feature>
<keyword evidence="1" id="KW-0472">Membrane</keyword>
<protein>
    <submittedName>
        <fullName evidence="2">Uncharacterized protein</fullName>
    </submittedName>
</protein>
<feature type="transmembrane region" description="Helical" evidence="1">
    <location>
        <begin position="97"/>
        <end position="118"/>
    </location>
</feature>
<sequence>MSGSCNEEQAAVAQQHPVEKRQTIASSWKMVFTVALKISVYACFIGTVASALYLLVRDWFVDRQMEKGRFINFLVNTTSNELVILWAPEKGGAFEKWLGFQVTAATQVFLPIPFSFLLYAKFSWQHTCTLLVACYVGTSIFYILDDYGTLVNLPMLKMLEPLIPFSMFGMTMHFIIPSDSSLSWQYFKLVTVVLLGLIFVESLRKIPIGDQFAEIMNIFVWFPIVREFSYYLGRDTSRIMALQNVGGEGLSVDRDAVWSIFLPYQVIISVLVRLSMTNIEDTAIVVIVVLGQSLMELFLRLTLHWRDEKLKNINLWSKCRRSKRRRITLAVTAPSAVTCTPMTNTIRMETSQEAEILSRKGIVSMLLTGEMVAEYCAIVITPIMLLQTYPHRLRYPFDYYAIMDNPFGNHMDAGPMFSWLLIQLLSELVVDVICLKVEIGRGYAVNDAWKYRYKYMSILVIVATMFGISSARAMAARANNYDNCWKQDMCYCAGSNGIRPGSIVDLYCLKLYNETKGLPT</sequence>